<protein>
    <submittedName>
        <fullName evidence="2">Putative membrane protein</fullName>
    </submittedName>
</protein>
<accession>A0A366E089</accession>
<feature type="transmembrane region" description="Helical" evidence="1">
    <location>
        <begin position="98"/>
        <end position="119"/>
    </location>
</feature>
<dbReference type="STRING" id="200904.GCA_900168775_03427"/>
<dbReference type="RefSeq" id="WP_113869541.1">
    <property type="nucleotide sequence ID" value="NZ_BAABQN010000006.1"/>
</dbReference>
<keyword evidence="1" id="KW-1133">Transmembrane helix</keyword>
<feature type="transmembrane region" description="Helical" evidence="1">
    <location>
        <begin position="168"/>
        <end position="188"/>
    </location>
</feature>
<reference evidence="2 3" key="1">
    <citation type="submission" date="2018-06" db="EMBL/GenBank/DDBJ databases">
        <title>Genomic Encyclopedia of Type Strains, Phase IV (KMG-IV): sequencing the most valuable type-strain genomes for metagenomic binning, comparative biology and taxonomic classification.</title>
        <authorList>
            <person name="Goeker M."/>
        </authorList>
    </citation>
    <scope>NUCLEOTIDE SEQUENCE [LARGE SCALE GENOMIC DNA]</scope>
    <source>
        <strain evidence="2 3">DSM 15140</strain>
    </source>
</reference>
<keyword evidence="1" id="KW-0812">Transmembrane</keyword>
<name>A0A366E089_9BACI</name>
<feature type="transmembrane region" description="Helical" evidence="1">
    <location>
        <begin position="209"/>
        <end position="235"/>
    </location>
</feature>
<gene>
    <name evidence="2" type="ORF">DES48_10936</name>
</gene>
<feature type="transmembrane region" description="Helical" evidence="1">
    <location>
        <begin position="35"/>
        <end position="56"/>
    </location>
</feature>
<feature type="transmembrane region" description="Helical" evidence="1">
    <location>
        <begin position="131"/>
        <end position="148"/>
    </location>
</feature>
<feature type="transmembrane region" description="Helical" evidence="1">
    <location>
        <begin position="63"/>
        <end position="86"/>
    </location>
</feature>
<keyword evidence="3" id="KW-1185">Reference proteome</keyword>
<dbReference type="OrthoDB" id="9811293at2"/>
<dbReference type="PANTHER" id="PTHR39419:SF1">
    <property type="entry name" value="SLL0814 PROTEIN"/>
    <property type="match status" value="1"/>
</dbReference>
<dbReference type="AlphaFoldDB" id="A0A366E089"/>
<feature type="transmembrane region" description="Helical" evidence="1">
    <location>
        <begin position="9"/>
        <end position="29"/>
    </location>
</feature>
<dbReference type="Pfam" id="PF04240">
    <property type="entry name" value="Caroten_synth"/>
    <property type="match status" value="1"/>
</dbReference>
<organism evidence="2 3">
    <name type="scientific">Paraliobacillus ryukyuensis</name>
    <dbReference type="NCBI Taxonomy" id="200904"/>
    <lineage>
        <taxon>Bacteria</taxon>
        <taxon>Bacillati</taxon>
        <taxon>Bacillota</taxon>
        <taxon>Bacilli</taxon>
        <taxon>Bacillales</taxon>
        <taxon>Bacillaceae</taxon>
        <taxon>Paraliobacillus</taxon>
    </lineage>
</organism>
<sequence>MMKDVNQNVLILFPIFAVWYLIGFFLQVFWHVPAILAFSKPLFLVFYACCLIEMLAKQTTKQVWYWLALICVGSVTYLVEVISVATGFPFGSYRYTPVLGPNLIGVPITITLAWIGVLFNSMYLANQKTKLLRALETGVWIVVLDLILDPVAEVESFWEWNGNGSYFGIPITNFVTWFILGAILSLMFPLYPKQHNIHRKITWVYQGMLLLFGLLAFRNGIAIIGVLSIAFILLVEGRYQYDYRSQK</sequence>
<evidence type="ECO:0000256" key="1">
    <source>
        <dbReference type="SAM" id="Phobius"/>
    </source>
</evidence>
<evidence type="ECO:0000313" key="3">
    <source>
        <dbReference type="Proteomes" id="UP000252254"/>
    </source>
</evidence>
<dbReference type="Proteomes" id="UP000252254">
    <property type="component" value="Unassembled WGS sequence"/>
</dbReference>
<comment type="caution">
    <text evidence="2">The sequence shown here is derived from an EMBL/GenBank/DDBJ whole genome shotgun (WGS) entry which is preliminary data.</text>
</comment>
<keyword evidence="1" id="KW-0472">Membrane</keyword>
<dbReference type="PANTHER" id="PTHR39419">
    <property type="entry name" value="SLL0814 PROTEIN"/>
    <property type="match status" value="1"/>
</dbReference>
<proteinExistence type="predicted"/>
<dbReference type="EMBL" id="QNRI01000009">
    <property type="protein sequence ID" value="RBO95199.1"/>
    <property type="molecule type" value="Genomic_DNA"/>
</dbReference>
<evidence type="ECO:0000313" key="2">
    <source>
        <dbReference type="EMBL" id="RBO95199.1"/>
    </source>
</evidence>
<dbReference type="InterPro" id="IPR007354">
    <property type="entry name" value="CruF-like"/>
</dbReference>